<dbReference type="EMBL" id="CAKOGL010000011">
    <property type="protein sequence ID" value="CAH2092279.1"/>
    <property type="molecule type" value="Genomic_DNA"/>
</dbReference>
<sequence length="152" mass="17603">MIAAEAKYPAFWFTNFSNKLSSSSPLQKPRQNNQVTEAVLEIFNYIENNDDSQFTLKEFKDVLTEVLTDIIITKKVGAFTIIFVRDAHNLLQLQGRCGLWMQEIGVAVLISLWPVKWESLFQFQPSHSDVNEDKTIDCVIMENLEICKCRRR</sequence>
<keyword evidence="2" id="KW-1185">Reference proteome</keyword>
<reference evidence="1" key="1">
    <citation type="submission" date="2022-03" db="EMBL/GenBank/DDBJ databases">
        <authorList>
            <person name="Tunstrom K."/>
        </authorList>
    </citation>
    <scope>NUCLEOTIDE SEQUENCE</scope>
</reference>
<comment type="caution">
    <text evidence="1">The sequence shown here is derived from an EMBL/GenBank/DDBJ whole genome shotgun (WGS) entry which is preliminary data.</text>
</comment>
<proteinExistence type="predicted"/>
<name>A0AAU9U027_EUPED</name>
<dbReference type="Proteomes" id="UP001153954">
    <property type="component" value="Unassembled WGS sequence"/>
</dbReference>
<accession>A0AAU9U027</accession>
<evidence type="ECO:0000313" key="1">
    <source>
        <dbReference type="EMBL" id="CAH2092279.1"/>
    </source>
</evidence>
<organism evidence="1 2">
    <name type="scientific">Euphydryas editha</name>
    <name type="common">Edith's checkerspot</name>
    <dbReference type="NCBI Taxonomy" id="104508"/>
    <lineage>
        <taxon>Eukaryota</taxon>
        <taxon>Metazoa</taxon>
        <taxon>Ecdysozoa</taxon>
        <taxon>Arthropoda</taxon>
        <taxon>Hexapoda</taxon>
        <taxon>Insecta</taxon>
        <taxon>Pterygota</taxon>
        <taxon>Neoptera</taxon>
        <taxon>Endopterygota</taxon>
        <taxon>Lepidoptera</taxon>
        <taxon>Glossata</taxon>
        <taxon>Ditrysia</taxon>
        <taxon>Papilionoidea</taxon>
        <taxon>Nymphalidae</taxon>
        <taxon>Nymphalinae</taxon>
        <taxon>Euphydryas</taxon>
    </lineage>
</organism>
<evidence type="ECO:0008006" key="3">
    <source>
        <dbReference type="Google" id="ProtNLM"/>
    </source>
</evidence>
<evidence type="ECO:0000313" key="2">
    <source>
        <dbReference type="Proteomes" id="UP001153954"/>
    </source>
</evidence>
<protein>
    <recommendedName>
        <fullName evidence="3">EF-hand domain-containing protein</fullName>
    </recommendedName>
</protein>
<gene>
    <name evidence="1" type="ORF">EEDITHA_LOCUS8054</name>
</gene>
<dbReference type="AlphaFoldDB" id="A0AAU9U027"/>